<protein>
    <recommendedName>
        <fullName evidence="2 6">GTPase Era</fullName>
    </recommendedName>
</protein>
<name>A4GHU2_9BACT</name>
<dbReference type="PANTHER" id="PTHR42698">
    <property type="entry name" value="GTPASE ERA"/>
    <property type="match status" value="1"/>
</dbReference>
<feature type="binding site" evidence="6">
    <location>
        <begin position="121"/>
        <end position="124"/>
    </location>
    <ligand>
        <name>GTP</name>
        <dbReference type="ChEBI" id="CHEBI:37565"/>
    </ligand>
</feature>
<dbReference type="InterPro" id="IPR006073">
    <property type="entry name" value="GTP-bd"/>
</dbReference>
<sequence length="297" mass="33595">MKRLKSGYVSIVGKTNAGKSTLLNNILGQKIAITSRKPQTTRHRFQGIKTKGQNQIIFVDTPGFHSGQKRALNRYMNKVASNAMRGVDIVLYMVDNLRWSEEDLKRLKTISDETFVILVINKIDKLENKNLLLPYIEERSKENLFSNIIPISALKGNGVEDLVKSISEKLPSRDHLYPEDQVTDISEKFLASEVIREKCITRLGDELPYRISVGIENFSIAKKVIHIDSIIYVEKQSQKGMLIGQSGSRLKSIGTASRLELEDLLDSKVMLKIWVKVKNGWSDNESVLPSMGYDISK</sequence>
<dbReference type="GO" id="GO:0000028">
    <property type="term" value="P:ribosomal small subunit assembly"/>
    <property type="evidence" value="ECO:0007669"/>
    <property type="project" value="TreeGrafter"/>
</dbReference>
<comment type="subunit">
    <text evidence="6">Monomer.</text>
</comment>
<dbReference type="NCBIfam" id="TIGR00436">
    <property type="entry name" value="era"/>
    <property type="match status" value="1"/>
</dbReference>
<dbReference type="HAMAP" id="MF_00367">
    <property type="entry name" value="GTPase_Era"/>
    <property type="match status" value="1"/>
</dbReference>
<dbReference type="GO" id="GO:0043024">
    <property type="term" value="F:ribosomal small subunit binding"/>
    <property type="evidence" value="ECO:0007669"/>
    <property type="project" value="TreeGrafter"/>
</dbReference>
<dbReference type="InterPro" id="IPR009019">
    <property type="entry name" value="KH_sf_prok-type"/>
</dbReference>
<keyword evidence="6" id="KW-1003">Cell membrane</keyword>
<dbReference type="Pfam" id="PF07650">
    <property type="entry name" value="KH_2"/>
    <property type="match status" value="1"/>
</dbReference>
<dbReference type="PROSITE" id="PS51713">
    <property type="entry name" value="G_ERA"/>
    <property type="match status" value="1"/>
</dbReference>
<dbReference type="InterPro" id="IPR005662">
    <property type="entry name" value="GTPase_Era-like"/>
</dbReference>
<feature type="region of interest" description="G4" evidence="7">
    <location>
        <begin position="121"/>
        <end position="124"/>
    </location>
</feature>
<comment type="subcellular location">
    <subcellularLocation>
        <location evidence="6">Cytoplasm</location>
    </subcellularLocation>
    <subcellularLocation>
        <location evidence="6">Cell membrane</location>
        <topology evidence="6">Peripheral membrane protein</topology>
    </subcellularLocation>
</comment>
<feature type="region of interest" description="G3" evidence="7">
    <location>
        <begin position="60"/>
        <end position="63"/>
    </location>
</feature>
<accession>A4GHU2</accession>
<dbReference type="Gene3D" id="3.40.50.300">
    <property type="entry name" value="P-loop containing nucleotide triphosphate hydrolases"/>
    <property type="match status" value="1"/>
</dbReference>
<evidence type="ECO:0000256" key="2">
    <source>
        <dbReference type="ARBA" id="ARBA00020484"/>
    </source>
</evidence>
<feature type="domain" description="KH type-2" evidence="9">
    <location>
        <begin position="203"/>
        <end position="279"/>
    </location>
</feature>
<proteinExistence type="inferred from homology"/>
<keyword evidence="6" id="KW-0472">Membrane</keyword>
<dbReference type="InterPro" id="IPR004044">
    <property type="entry name" value="KH_dom_type_2"/>
</dbReference>
<dbReference type="EMBL" id="EF089399">
    <property type="protein sequence ID" value="ABL97653.1"/>
    <property type="molecule type" value="Genomic_DNA"/>
</dbReference>
<feature type="domain" description="Era-type G" evidence="10">
    <location>
        <begin position="5"/>
        <end position="172"/>
    </location>
</feature>
<organism evidence="11">
    <name type="scientific">uncultured marine bacterium EB0_39H12</name>
    <dbReference type="NCBI Taxonomy" id="415437"/>
    <lineage>
        <taxon>Bacteria</taxon>
        <taxon>environmental samples</taxon>
    </lineage>
</organism>
<dbReference type="SUPFAM" id="SSF52540">
    <property type="entry name" value="P-loop containing nucleoside triphosphate hydrolases"/>
    <property type="match status" value="1"/>
</dbReference>
<dbReference type="CDD" id="cd04163">
    <property type="entry name" value="Era"/>
    <property type="match status" value="1"/>
</dbReference>
<evidence type="ECO:0000256" key="1">
    <source>
        <dbReference type="ARBA" id="ARBA00007921"/>
    </source>
</evidence>
<evidence type="ECO:0000256" key="4">
    <source>
        <dbReference type="ARBA" id="ARBA00022884"/>
    </source>
</evidence>
<evidence type="ECO:0000259" key="9">
    <source>
        <dbReference type="PROSITE" id="PS50823"/>
    </source>
</evidence>
<dbReference type="GO" id="GO:0003924">
    <property type="term" value="F:GTPase activity"/>
    <property type="evidence" value="ECO:0007669"/>
    <property type="project" value="UniProtKB-UniRule"/>
</dbReference>
<gene>
    <name evidence="6" type="primary">era</name>
    <name evidence="11" type="ORF">MBMO_EB0-39H12.0029</name>
</gene>
<dbReference type="InterPro" id="IPR027417">
    <property type="entry name" value="P-loop_NTPase"/>
</dbReference>
<keyword evidence="6" id="KW-0963">Cytoplasm</keyword>
<dbReference type="NCBIfam" id="TIGR00231">
    <property type="entry name" value="small_GTP"/>
    <property type="match status" value="1"/>
</dbReference>
<reference evidence="11" key="1">
    <citation type="journal article" date="2007" name="Environ. Microbiol.">
        <title>Proteorhodopsin photosystem gene clusters exhibit co-evolutionary trends and shared ancestry among diverse marine microbial phyla.</title>
        <authorList>
            <person name="McCarren J."/>
            <person name="Delong E.F."/>
        </authorList>
    </citation>
    <scope>NUCLEOTIDE SEQUENCE</scope>
</reference>
<evidence type="ECO:0000256" key="7">
    <source>
        <dbReference type="PROSITE-ProRule" id="PRU01050"/>
    </source>
</evidence>
<dbReference type="CDD" id="cd22534">
    <property type="entry name" value="KH-II_Era"/>
    <property type="match status" value="1"/>
</dbReference>
<keyword evidence="5 6" id="KW-0342">GTP-binding</keyword>
<dbReference type="PROSITE" id="PS50823">
    <property type="entry name" value="KH_TYPE_2"/>
    <property type="match status" value="1"/>
</dbReference>
<dbReference type="GO" id="GO:0005829">
    <property type="term" value="C:cytosol"/>
    <property type="evidence" value="ECO:0007669"/>
    <property type="project" value="TreeGrafter"/>
</dbReference>
<feature type="region of interest" description="G1" evidence="7">
    <location>
        <begin position="13"/>
        <end position="20"/>
    </location>
</feature>
<dbReference type="GO" id="GO:0070181">
    <property type="term" value="F:small ribosomal subunit rRNA binding"/>
    <property type="evidence" value="ECO:0007669"/>
    <property type="project" value="UniProtKB-UniRule"/>
</dbReference>
<keyword evidence="3 6" id="KW-0547">Nucleotide-binding</keyword>
<comment type="similarity">
    <text evidence="1 6 7 8">Belongs to the TRAFAC class TrmE-Era-EngA-EngB-Septin-like GTPase superfamily. Era GTPase family.</text>
</comment>
<dbReference type="GO" id="GO:0005525">
    <property type="term" value="F:GTP binding"/>
    <property type="evidence" value="ECO:0007669"/>
    <property type="project" value="UniProtKB-UniRule"/>
</dbReference>
<keyword evidence="6" id="KW-0690">Ribosome biogenesis</keyword>
<keyword evidence="6" id="KW-0699">rRNA-binding</keyword>
<evidence type="ECO:0000256" key="6">
    <source>
        <dbReference type="HAMAP-Rule" id="MF_00367"/>
    </source>
</evidence>
<dbReference type="InterPro" id="IPR015946">
    <property type="entry name" value="KH_dom-like_a/b"/>
</dbReference>
<dbReference type="AlphaFoldDB" id="A4GHU2"/>
<keyword evidence="4 6" id="KW-0694">RNA-binding</keyword>
<dbReference type="PANTHER" id="PTHR42698:SF1">
    <property type="entry name" value="GTPASE ERA, MITOCHONDRIAL"/>
    <property type="match status" value="1"/>
</dbReference>
<feature type="region of interest" description="G5" evidence="7">
    <location>
        <begin position="151"/>
        <end position="153"/>
    </location>
</feature>
<dbReference type="SUPFAM" id="SSF54814">
    <property type="entry name" value="Prokaryotic type KH domain (KH-domain type II)"/>
    <property type="match status" value="1"/>
</dbReference>
<dbReference type="Pfam" id="PF01926">
    <property type="entry name" value="MMR_HSR1"/>
    <property type="match status" value="1"/>
</dbReference>
<comment type="function">
    <text evidence="6">An essential GTPase that binds both GDP and GTP, with rapid nucleotide exchange. Plays a role in 16S rRNA processing and 30S ribosomal subunit biogenesis and possibly also in cell cycle regulation and energy metabolism.</text>
</comment>
<feature type="binding site" evidence="6">
    <location>
        <begin position="13"/>
        <end position="20"/>
    </location>
    <ligand>
        <name>GTP</name>
        <dbReference type="ChEBI" id="CHEBI:37565"/>
    </ligand>
</feature>
<feature type="region of interest" description="G2" evidence="7">
    <location>
        <begin position="39"/>
        <end position="43"/>
    </location>
</feature>
<evidence type="ECO:0000256" key="5">
    <source>
        <dbReference type="ARBA" id="ARBA00023134"/>
    </source>
</evidence>
<feature type="binding site" evidence="6">
    <location>
        <begin position="60"/>
        <end position="64"/>
    </location>
    <ligand>
        <name>GTP</name>
        <dbReference type="ChEBI" id="CHEBI:37565"/>
    </ligand>
</feature>
<dbReference type="NCBIfam" id="NF000908">
    <property type="entry name" value="PRK00089.1"/>
    <property type="match status" value="1"/>
</dbReference>
<evidence type="ECO:0000313" key="11">
    <source>
        <dbReference type="EMBL" id="ABL97653.1"/>
    </source>
</evidence>
<dbReference type="InterPro" id="IPR005225">
    <property type="entry name" value="Small_GTP-bd"/>
</dbReference>
<dbReference type="Gene3D" id="3.30.300.20">
    <property type="match status" value="1"/>
</dbReference>
<dbReference type="InterPro" id="IPR030388">
    <property type="entry name" value="G_ERA_dom"/>
</dbReference>
<evidence type="ECO:0000256" key="8">
    <source>
        <dbReference type="RuleBase" id="RU003761"/>
    </source>
</evidence>
<evidence type="ECO:0000259" key="10">
    <source>
        <dbReference type="PROSITE" id="PS51713"/>
    </source>
</evidence>
<evidence type="ECO:0000256" key="3">
    <source>
        <dbReference type="ARBA" id="ARBA00022741"/>
    </source>
</evidence>
<dbReference type="GO" id="GO:0005886">
    <property type="term" value="C:plasma membrane"/>
    <property type="evidence" value="ECO:0007669"/>
    <property type="project" value="UniProtKB-SubCell"/>
</dbReference>